<dbReference type="PROSITE" id="PS50181">
    <property type="entry name" value="FBOX"/>
    <property type="match status" value="1"/>
</dbReference>
<accession>A0A815G3F4</accession>
<evidence type="ECO:0000259" key="1">
    <source>
        <dbReference type="PROSITE" id="PS50181"/>
    </source>
</evidence>
<name>A0A815G3F4_9BILA</name>
<evidence type="ECO:0000313" key="2">
    <source>
        <dbReference type="EMBL" id="CAF1333455.1"/>
    </source>
</evidence>
<dbReference type="Proteomes" id="UP000663864">
    <property type="component" value="Unassembled WGS sequence"/>
</dbReference>
<sequence>MISKLEILPNEIFFNIFSHLLWNDILTSFWSLNKRFNSLICLNFSINNCGIIINKTSLSYKIFLSKLFPLISNCSSLINSIRHIHLDGRCPNSYEFINKNRCIYNYPNLKSLVLDRFYLSELLINNLCFLIQGQLNKLTMILDEDVCTVFESEEEPLIRVASQIKNQLMFKDLLCVIFSEKCKLINLRVDIPCNQSYLIIHHCLWFSYHDSIPNLFKAKYCCGKLRYVEIRLHYACFIEYLIEHAPNIERLSVYLKTSWNRYQLSDLSSEKFEQSNTTSSNKSTVDYDGQLYYLKWFFNNLNSVENIKIRLKIDGTCEKNPIIYGSIVDANFIWKYLMSDTIINLIHFDFYIVSKSYNEKLVDLNTERAKILARIISMPVQLNYLRIKNFQWLLHLVEYALDELKENALSNVRYTEFSLPSCRFGTNESIHLGKYLVPFLSKYMPYLQTLCLWRPDDFPWSSIRPDFNRTHYRLLAQRWSKSLKTVESINKHVTLFENDLSQLVEQLKQFVYLNIYGYINDEKVEPYRLMIQKRFPNSYFSIEKSRFRLWI</sequence>
<dbReference type="AlphaFoldDB" id="A0A815G3F4"/>
<feature type="domain" description="F-box" evidence="1">
    <location>
        <begin position="2"/>
        <end position="40"/>
    </location>
</feature>
<dbReference type="InterPro" id="IPR001810">
    <property type="entry name" value="F-box_dom"/>
</dbReference>
<proteinExistence type="predicted"/>
<evidence type="ECO:0000313" key="3">
    <source>
        <dbReference type="Proteomes" id="UP000663864"/>
    </source>
</evidence>
<protein>
    <recommendedName>
        <fullName evidence="1">F-box domain-containing protein</fullName>
    </recommendedName>
</protein>
<reference evidence="2" key="1">
    <citation type="submission" date="2021-02" db="EMBL/GenBank/DDBJ databases">
        <authorList>
            <person name="Nowell W R."/>
        </authorList>
    </citation>
    <scope>NUCLEOTIDE SEQUENCE</scope>
</reference>
<dbReference type="EMBL" id="CAJNOT010002649">
    <property type="protein sequence ID" value="CAF1333455.1"/>
    <property type="molecule type" value="Genomic_DNA"/>
</dbReference>
<organism evidence="2 3">
    <name type="scientific">Rotaria sordida</name>
    <dbReference type="NCBI Taxonomy" id="392033"/>
    <lineage>
        <taxon>Eukaryota</taxon>
        <taxon>Metazoa</taxon>
        <taxon>Spiralia</taxon>
        <taxon>Gnathifera</taxon>
        <taxon>Rotifera</taxon>
        <taxon>Eurotatoria</taxon>
        <taxon>Bdelloidea</taxon>
        <taxon>Philodinida</taxon>
        <taxon>Philodinidae</taxon>
        <taxon>Rotaria</taxon>
    </lineage>
</organism>
<gene>
    <name evidence="2" type="ORF">ZHD862_LOCUS29654</name>
</gene>
<comment type="caution">
    <text evidence="2">The sequence shown here is derived from an EMBL/GenBank/DDBJ whole genome shotgun (WGS) entry which is preliminary data.</text>
</comment>